<feature type="compositionally biased region" description="Basic and acidic residues" evidence="13">
    <location>
        <begin position="1588"/>
        <end position="1603"/>
    </location>
</feature>
<dbReference type="Gene3D" id="1.10.10.60">
    <property type="entry name" value="Homeodomain-like"/>
    <property type="match status" value="1"/>
</dbReference>
<dbReference type="GeneID" id="27686955"/>
<accession>A0A0L0HLG5</accession>
<dbReference type="GO" id="GO:0031505">
    <property type="term" value="P:fungal-type cell wall organization"/>
    <property type="evidence" value="ECO:0007669"/>
    <property type="project" value="TreeGrafter"/>
</dbReference>
<comment type="similarity">
    <text evidence="12">Belongs to the TRAFAC class myosin-kinesin ATPase superfamily. Myosin family.</text>
</comment>
<dbReference type="PROSITE" id="PS51998">
    <property type="entry name" value="DEK_C"/>
    <property type="match status" value="1"/>
</dbReference>
<keyword evidence="3" id="KW-1003">Cell membrane</keyword>
<gene>
    <name evidence="17" type="ORF">SPPG_03441</name>
</gene>
<evidence type="ECO:0000256" key="12">
    <source>
        <dbReference type="PROSITE-ProRule" id="PRU00782"/>
    </source>
</evidence>
<feature type="domain" description="DEK-C" evidence="16">
    <location>
        <begin position="2069"/>
        <end position="2124"/>
    </location>
</feature>
<dbReference type="InterPro" id="IPR004835">
    <property type="entry name" value="Chitin_synth"/>
</dbReference>
<comment type="subcellular location">
    <subcellularLocation>
        <location evidence="1">Cell membrane</location>
        <topology evidence="1">Multi-pass membrane protein</topology>
    </subcellularLocation>
</comment>
<feature type="region of interest" description="Disordered" evidence="13">
    <location>
        <begin position="1901"/>
        <end position="1961"/>
    </location>
</feature>
<evidence type="ECO:0000256" key="8">
    <source>
        <dbReference type="ARBA" id="ARBA00023123"/>
    </source>
</evidence>
<dbReference type="PRINTS" id="PR00193">
    <property type="entry name" value="MYOSINHEAVY"/>
</dbReference>
<feature type="domain" description="Myosin motor" evidence="15">
    <location>
        <begin position="15"/>
        <end position="713"/>
    </location>
</feature>
<dbReference type="GO" id="GO:0005886">
    <property type="term" value="C:plasma membrane"/>
    <property type="evidence" value="ECO:0007669"/>
    <property type="project" value="UniProtKB-SubCell"/>
</dbReference>
<dbReference type="Proteomes" id="UP000053201">
    <property type="component" value="Unassembled WGS sequence"/>
</dbReference>
<keyword evidence="6 14" id="KW-0812">Transmembrane</keyword>
<dbReference type="EC" id="2.4.1.16" evidence="2"/>
<feature type="transmembrane region" description="Helical" evidence="14">
    <location>
        <begin position="1455"/>
        <end position="1482"/>
    </location>
</feature>
<evidence type="ECO:0000256" key="9">
    <source>
        <dbReference type="ARBA" id="ARBA00023136"/>
    </source>
</evidence>
<evidence type="ECO:0000256" key="13">
    <source>
        <dbReference type="SAM" id="MobiDB-lite"/>
    </source>
</evidence>
<evidence type="ECO:0000259" key="16">
    <source>
        <dbReference type="PROSITE" id="PS51998"/>
    </source>
</evidence>
<dbReference type="RefSeq" id="XP_016609683.1">
    <property type="nucleotide sequence ID" value="XM_016751704.1"/>
</dbReference>
<keyword evidence="9 14" id="KW-0472">Membrane</keyword>
<keyword evidence="11" id="KW-0325">Glycoprotein</keyword>
<dbReference type="InterPro" id="IPR014876">
    <property type="entry name" value="DEK_C"/>
</dbReference>
<dbReference type="Gene3D" id="1.20.120.720">
    <property type="entry name" value="Myosin VI head, motor domain, U50 subdomain"/>
    <property type="match status" value="1"/>
</dbReference>
<evidence type="ECO:0000313" key="17">
    <source>
        <dbReference type="EMBL" id="KND01644.1"/>
    </source>
</evidence>
<proteinExistence type="inferred from homology"/>
<dbReference type="InterPro" id="IPR029044">
    <property type="entry name" value="Nucleotide-diphossugar_trans"/>
</dbReference>
<dbReference type="OrthoDB" id="370884at2759"/>
<keyword evidence="5" id="KW-0808">Transferase</keyword>
<feature type="region of interest" description="Disordered" evidence="13">
    <location>
        <begin position="1767"/>
        <end position="1801"/>
    </location>
</feature>
<keyword evidence="7 14" id="KW-1133">Transmembrane helix</keyword>
<keyword evidence="18" id="KW-1185">Reference proteome</keyword>
<dbReference type="eggNOG" id="KOG4229">
    <property type="taxonomic scope" value="Eukaryota"/>
</dbReference>
<dbReference type="InterPro" id="IPR036961">
    <property type="entry name" value="Kinesin_motor_dom_sf"/>
</dbReference>
<evidence type="ECO:0000256" key="7">
    <source>
        <dbReference type="ARBA" id="ARBA00022989"/>
    </source>
</evidence>
<evidence type="ECO:0000313" key="18">
    <source>
        <dbReference type="Proteomes" id="UP000053201"/>
    </source>
</evidence>
<dbReference type="GO" id="GO:0030428">
    <property type="term" value="C:cell septum"/>
    <property type="evidence" value="ECO:0007669"/>
    <property type="project" value="TreeGrafter"/>
</dbReference>
<evidence type="ECO:0000256" key="1">
    <source>
        <dbReference type="ARBA" id="ARBA00004651"/>
    </source>
</evidence>
<evidence type="ECO:0000256" key="10">
    <source>
        <dbReference type="ARBA" id="ARBA00023175"/>
    </source>
</evidence>
<dbReference type="EMBL" id="KQ257454">
    <property type="protein sequence ID" value="KND01644.1"/>
    <property type="molecule type" value="Genomic_DNA"/>
</dbReference>
<organism evidence="17 18">
    <name type="scientific">Spizellomyces punctatus (strain DAOM BR117)</name>
    <dbReference type="NCBI Taxonomy" id="645134"/>
    <lineage>
        <taxon>Eukaryota</taxon>
        <taxon>Fungi</taxon>
        <taxon>Fungi incertae sedis</taxon>
        <taxon>Chytridiomycota</taxon>
        <taxon>Chytridiomycota incertae sedis</taxon>
        <taxon>Chytridiomycetes</taxon>
        <taxon>Spizellomycetales</taxon>
        <taxon>Spizellomycetaceae</taxon>
        <taxon>Spizellomyces</taxon>
    </lineage>
</organism>
<dbReference type="VEuPathDB" id="FungiDB:SPPG_03441"/>
<feature type="region of interest" description="Actin-binding" evidence="12">
    <location>
        <begin position="588"/>
        <end position="610"/>
    </location>
</feature>
<dbReference type="PANTHER" id="PTHR22914:SF13">
    <property type="entry name" value="CHITIN SYNTHASE"/>
    <property type="match status" value="1"/>
</dbReference>
<dbReference type="OMA" id="LEMHHQI"/>
<name>A0A0L0HLG5_SPIPD</name>
<reference evidence="17 18" key="1">
    <citation type="submission" date="2009-08" db="EMBL/GenBank/DDBJ databases">
        <title>The Genome Sequence of Spizellomyces punctatus strain DAOM BR117.</title>
        <authorList>
            <consortium name="The Broad Institute Genome Sequencing Platform"/>
            <person name="Russ C."/>
            <person name="Cuomo C."/>
            <person name="Shea T."/>
            <person name="Young S.K."/>
            <person name="Zeng Q."/>
            <person name="Koehrsen M."/>
            <person name="Haas B."/>
            <person name="Borodovsky M."/>
            <person name="Guigo R."/>
            <person name="Alvarado L."/>
            <person name="Berlin A."/>
            <person name="Bochicchio J."/>
            <person name="Borenstein D."/>
            <person name="Chapman S."/>
            <person name="Chen Z."/>
            <person name="Engels R."/>
            <person name="Freedman E."/>
            <person name="Gellesch M."/>
            <person name="Goldberg J."/>
            <person name="Griggs A."/>
            <person name="Gujja S."/>
            <person name="Heiman D."/>
            <person name="Hepburn T."/>
            <person name="Howarth C."/>
            <person name="Jen D."/>
            <person name="Larson L."/>
            <person name="Lewis B."/>
            <person name="Mehta T."/>
            <person name="Park D."/>
            <person name="Pearson M."/>
            <person name="Roberts A."/>
            <person name="Saif S."/>
            <person name="Shenoy N."/>
            <person name="Sisk P."/>
            <person name="Stolte C."/>
            <person name="Sykes S."/>
            <person name="Thomson T."/>
            <person name="Walk T."/>
            <person name="White J."/>
            <person name="Yandava C."/>
            <person name="Burger G."/>
            <person name="Gray M.W."/>
            <person name="Holland P.W.H."/>
            <person name="King N."/>
            <person name="Lang F.B.F."/>
            <person name="Roger A.J."/>
            <person name="Ruiz-Trillo I."/>
            <person name="Lander E."/>
            <person name="Nusbaum C."/>
        </authorList>
    </citation>
    <scope>NUCLEOTIDE SEQUENCE [LARGE SCALE GENOMIC DNA]</scope>
    <source>
        <strain evidence="17 18">DAOM BR117</strain>
    </source>
</reference>
<dbReference type="Pfam" id="PF08766">
    <property type="entry name" value="DEK_C"/>
    <property type="match status" value="1"/>
</dbReference>
<dbReference type="SUPFAM" id="SSF55856">
    <property type="entry name" value="Cytochrome b5-like heme/steroid binding domain"/>
    <property type="match status" value="1"/>
</dbReference>
<dbReference type="Gene3D" id="1.20.58.530">
    <property type="match status" value="1"/>
</dbReference>
<dbReference type="Gene3D" id="1.10.10.820">
    <property type="match status" value="1"/>
</dbReference>
<dbReference type="InParanoid" id="A0A0L0HLG5"/>
<feature type="transmembrane region" description="Helical" evidence="14">
    <location>
        <begin position="824"/>
        <end position="844"/>
    </location>
</feature>
<keyword evidence="10" id="KW-0505">Motor protein</keyword>
<dbReference type="eggNOG" id="KOG2571">
    <property type="taxonomic scope" value="Eukaryota"/>
</dbReference>
<feature type="transmembrane region" description="Helical" evidence="14">
    <location>
        <begin position="1061"/>
        <end position="1082"/>
    </location>
</feature>
<evidence type="ECO:0000256" key="4">
    <source>
        <dbReference type="ARBA" id="ARBA00022676"/>
    </source>
</evidence>
<dbReference type="SMART" id="SM00242">
    <property type="entry name" value="MYSc"/>
    <property type="match status" value="1"/>
</dbReference>
<dbReference type="Gene3D" id="3.40.850.10">
    <property type="entry name" value="Kinesin motor domain"/>
    <property type="match status" value="1"/>
</dbReference>
<protein>
    <recommendedName>
        <fullName evidence="2">chitin synthase</fullName>
        <ecNumber evidence="2">2.4.1.16</ecNumber>
    </recommendedName>
</protein>
<dbReference type="Pfam" id="PF03142">
    <property type="entry name" value="Chitin_synth_2"/>
    <property type="match status" value="1"/>
</dbReference>
<dbReference type="GO" id="GO:0006031">
    <property type="term" value="P:chitin biosynthetic process"/>
    <property type="evidence" value="ECO:0007669"/>
    <property type="project" value="TreeGrafter"/>
</dbReference>
<comment type="caution">
    <text evidence="12">Lacks conserved residue(s) required for the propagation of feature annotation.</text>
</comment>
<dbReference type="GO" id="GO:0004100">
    <property type="term" value="F:chitin synthase activity"/>
    <property type="evidence" value="ECO:0007669"/>
    <property type="project" value="UniProtKB-EC"/>
</dbReference>
<evidence type="ECO:0000259" key="15">
    <source>
        <dbReference type="PROSITE" id="PS51456"/>
    </source>
</evidence>
<dbReference type="InterPro" id="IPR027417">
    <property type="entry name" value="P-loop_NTPase"/>
</dbReference>
<feature type="transmembrane region" description="Helical" evidence="14">
    <location>
        <begin position="1488"/>
        <end position="1509"/>
    </location>
</feature>
<dbReference type="PROSITE" id="PS51456">
    <property type="entry name" value="MYOSIN_MOTOR"/>
    <property type="match status" value="1"/>
</dbReference>
<feature type="transmembrane region" description="Helical" evidence="14">
    <location>
        <begin position="1516"/>
        <end position="1539"/>
    </location>
</feature>
<keyword evidence="12" id="KW-0009">Actin-binding</keyword>
<dbReference type="Pfam" id="PF00063">
    <property type="entry name" value="Myosin_head"/>
    <property type="match status" value="1"/>
</dbReference>
<dbReference type="InterPro" id="IPR001609">
    <property type="entry name" value="Myosin_head_motor_dom-like"/>
</dbReference>
<evidence type="ECO:0000256" key="2">
    <source>
        <dbReference type="ARBA" id="ARBA00012543"/>
    </source>
</evidence>
<evidence type="ECO:0000256" key="11">
    <source>
        <dbReference type="ARBA" id="ARBA00023180"/>
    </source>
</evidence>
<feature type="compositionally biased region" description="Polar residues" evidence="13">
    <location>
        <begin position="1637"/>
        <end position="1648"/>
    </location>
</feature>
<keyword evidence="4" id="KW-0328">Glycosyltransferase</keyword>
<evidence type="ECO:0000256" key="3">
    <source>
        <dbReference type="ARBA" id="ARBA00022475"/>
    </source>
</evidence>
<dbReference type="GO" id="GO:0005524">
    <property type="term" value="F:ATP binding"/>
    <property type="evidence" value="ECO:0007669"/>
    <property type="project" value="InterPro"/>
</dbReference>
<dbReference type="GO" id="GO:0003779">
    <property type="term" value="F:actin binding"/>
    <property type="evidence" value="ECO:0007669"/>
    <property type="project" value="UniProtKB-KW"/>
</dbReference>
<evidence type="ECO:0000256" key="5">
    <source>
        <dbReference type="ARBA" id="ARBA00022679"/>
    </source>
</evidence>
<feature type="compositionally biased region" description="Polar residues" evidence="13">
    <location>
        <begin position="1930"/>
        <end position="1946"/>
    </location>
</feature>
<dbReference type="GO" id="GO:0003774">
    <property type="term" value="F:cytoskeletal motor activity"/>
    <property type="evidence" value="ECO:0007669"/>
    <property type="project" value="InterPro"/>
</dbReference>
<dbReference type="GO" id="GO:0016459">
    <property type="term" value="C:myosin complex"/>
    <property type="evidence" value="ECO:0007669"/>
    <property type="project" value="UniProtKB-KW"/>
</dbReference>
<keyword evidence="8 12" id="KW-0518">Myosin</keyword>
<feature type="region of interest" description="Disordered" evidence="13">
    <location>
        <begin position="1588"/>
        <end position="1702"/>
    </location>
</feature>
<dbReference type="SUPFAM" id="SSF53448">
    <property type="entry name" value="Nucleotide-diphospho-sugar transferases"/>
    <property type="match status" value="1"/>
</dbReference>
<dbReference type="STRING" id="645134.A0A0L0HLG5"/>
<evidence type="ECO:0000256" key="6">
    <source>
        <dbReference type="ARBA" id="ARBA00022692"/>
    </source>
</evidence>
<dbReference type="SUPFAM" id="SSF109715">
    <property type="entry name" value="DEK C-terminal domain"/>
    <property type="match status" value="1"/>
</dbReference>
<feature type="compositionally biased region" description="Polar residues" evidence="13">
    <location>
        <begin position="1612"/>
        <end position="1622"/>
    </location>
</feature>
<evidence type="ECO:0000256" key="14">
    <source>
        <dbReference type="SAM" id="Phobius"/>
    </source>
</evidence>
<dbReference type="PANTHER" id="PTHR22914">
    <property type="entry name" value="CHITIN SYNTHASE"/>
    <property type="match status" value="1"/>
</dbReference>
<dbReference type="InterPro" id="IPR036400">
    <property type="entry name" value="Cyt_B5-like_heme/steroid_sf"/>
</dbReference>
<sequence length="2132" mass="239778">MKPHRDSPVPVAHGESSDYLTRLTSPTLENILSTVRKRYQNGDYFTKLGENALLVLGGSGVLAESTAEVAAEYARWVIDMSPNKRDLPPHVFDLAASCFYHMTRDHRNQSVVFLGDDASEKSEIRKLFVWQLMMLSTTTDDVNDQKILRAATLMDPVFEAFAHARTLRSRSATLVCKYVEYQYDHNWKLVGVGSIAYHLDKSRFASSTPFKEENYPVFYYLLAGSTALERNRWKLGDASSFRYLQGSPFFHTPDDDCKLYNELQKALKHLRIGLKLQKQISQVLAAVLHLGNVTFVDDDTRPQDSCSVANYEALCTAADLLGVHPQNLEDAVIYKSKVIGNERISMFLTSEGAAAQRDLLASTIYSELVAWLVRKMNACLCKNYEDEIAASIRVLEIPSFRKDGHNELDRLLYNMLNEQLHFHMSSWIQDRSIDYAHEGVLSFAVENQENQSAALAHLLSFDAGLLHLIDEESVRRFLEGSPDAGIPRGMIETYEHLSPVIVDGVPINNRTFQIQHYNGETAYDINKLVEKNGDVLSSAVASLFVGSAGVHPCANGFVRNLFSHSDGYGESENYYDDKTVISKFSETTSQVISAIKDAAPWFVLCVDSGESPVSDKMDVAILKADLVNHQVTNHVQTRVAGDYVADYTHEDFISRFHAVVLNKPLEQDDEVDFGSLCEEFASEMGWSEEHMALGLSRVFLSEKAWRILHDRLRAFEEENHQTTWNAHTSQFVENFARPFPDNGDTESDVDMGTSTDVDVKYVTRVEKEALAAEAEKEEKRPVSSARKRWLCCTWTLTWWIPSCCISKVGRMPRKDVQMAWREKVALCMIIGLMCIALLAFIIGLPRIICPKQKVLSLDEIRKRTDADDPWVYGYGKAYQIKDLYRGHMNVGADMSKYQQTYGKDISGMFYKTDYFNDMCPGVASRPSPAWDNIVKRPLDASLAHRTTDRPYFQTLSHLAKFDVAFKWDYIQQQPLLNKTWIVLFDKIYDVTTYTSDPFFQNSAIDRIFQATQGADATNDWVSSVVRADPGGAKAIMNCMNNMFYIGVVDHRLDIGCQFSNYILLASSMIVIGIIGMKFLVAVQFTSPPKVDKAELNRFVICQMPCYTEGEASLRKSLQSLACMDYDDARKLLFIICDGMVVGSGNTRATPRIVLDILGVDPKYDPEPLLFQSVGEGDMQLNRAKVYSGLYTVKQGPTEHVVPFIVVVKVGKESEVARPGNRGKRDSQLLLMKFLSRVHFDAEMEPLELELYRTMADVVGIHPSMYELIFMVDADTEVFPDSLGQMVHSMIHDTSIIGLCGETILANRSDTWITKIQVYEYFISHHLTKAFEAIFGAVTCLPGCFCVYRIRSPKNVPLLISPEVIDDFKENRIDTLHMKNLFHLGEDRFLTTLVIKWFPHMRTTFISHAKCKTSAPDKWRVLSSQRRRWINSTVHNLFELLFIRRLCGFLCCSMRFVVFLDLLSTLIQPAAILYIAYLVYALVSAENGFPIISIALLAAIYGLQVIVFLLKRQWRQVLWMVIYIFAIPVFTFYLPLYAFWHFDDFSWGNTRVVYGEDGRKTTMVADVGMFDPTSIPKRKWGEYSKEKLVQESDAKREREQTEKRRLSHRVMSMTASNVRSSIMSPVPKMSPRSESPPEYNTGSRPSTPSLAPVGAPRSRSPVVFEYVSKSPSRAGSPRPVTPPTYGHMQKGSDSSTSSESGRAQATLEQALARYNNGPHNDSVAMNPPAATSRYSMANYATPSQQNYRPPADMRANNNTDMVPVESTEIRAPEMSSTVRRQSPIPLGDNRSPDASFDSYPAKRQSPVLRLDIRLPEGGFPTGTNVGPQSPVLRASIIPDSFDSGNPRPASTVSPVPRDVRLSESIVQNPPMKSTGATQGYHDSVLPEQRRTLTRTAVDQRFSEISGPGNDKGRDVHTGFPNPALRRRASDISLSGSERNRSQYSAPSTADGRLSQMSMSGGAYRPPFAMPPLAERRASQLSIGTMGTVKSALAMPHVVERRASEPHIATSVRPQFPMPHPMERRASELSIGGLIRRRDRAALAEVNYASEMEQVSRPPSSAAGDVVVNQFPSDQLIISEVRRIVERSDLMTISKKTIRELLGQLFRVDLSAKKQLISDVVDELLDNMLHNTQQ</sequence>
<dbReference type="SUPFAM" id="SSF52540">
    <property type="entry name" value="P-loop containing nucleoside triphosphate hydrolases"/>
    <property type="match status" value="1"/>
</dbReference>